<name>E4RNP1_HALHG</name>
<dbReference type="RefSeq" id="WP_013404825.1">
    <property type="nucleotide sequence ID" value="NC_014654.1"/>
</dbReference>
<evidence type="ECO:0000313" key="1">
    <source>
        <dbReference type="EMBL" id="ADQ13719.1"/>
    </source>
</evidence>
<dbReference type="Proteomes" id="UP000007434">
    <property type="component" value="Chromosome"/>
</dbReference>
<dbReference type="Pfam" id="PF11185">
    <property type="entry name" value="DUF2971"/>
    <property type="match status" value="1"/>
</dbReference>
<keyword evidence="2" id="KW-1185">Reference proteome</keyword>
<dbReference type="InterPro" id="IPR021352">
    <property type="entry name" value="DUF2971"/>
</dbReference>
<gene>
    <name evidence="1" type="ordered locus">Halsa_0237</name>
</gene>
<accession>E4RNP1</accession>
<dbReference type="EMBL" id="CP002304">
    <property type="protein sequence ID" value="ADQ13719.1"/>
    <property type="molecule type" value="Genomic_DNA"/>
</dbReference>
<proteinExistence type="predicted"/>
<dbReference type="KEGG" id="has:Halsa_0237"/>
<protein>
    <recommendedName>
        <fullName evidence="3">DUF2971 domain-containing protein</fullName>
    </recommendedName>
</protein>
<dbReference type="OrthoDB" id="8548541at2"/>
<dbReference type="HOGENOM" id="CLU_833583_0_0_9"/>
<evidence type="ECO:0008006" key="3">
    <source>
        <dbReference type="Google" id="ProtNLM"/>
    </source>
</evidence>
<dbReference type="AlphaFoldDB" id="E4RNP1"/>
<evidence type="ECO:0000313" key="2">
    <source>
        <dbReference type="Proteomes" id="UP000007434"/>
    </source>
</evidence>
<organism evidence="1 2">
    <name type="scientific">Halanaerobium hydrogeniformans</name>
    <name type="common">Halanaerobium sp. (strain sapolanicus)</name>
    <dbReference type="NCBI Taxonomy" id="656519"/>
    <lineage>
        <taxon>Bacteria</taxon>
        <taxon>Bacillati</taxon>
        <taxon>Bacillota</taxon>
        <taxon>Clostridia</taxon>
        <taxon>Halanaerobiales</taxon>
        <taxon>Halanaerobiaceae</taxon>
        <taxon>Halanaerobium</taxon>
    </lineage>
</organism>
<reference evidence="1 2" key="2">
    <citation type="journal article" date="2011" name="J. Bacteriol.">
        <title>Complete Genome Sequence of the Haloalkaliphilic, Hydrogen Producing Halanaerobium hydrogenoformans.</title>
        <authorList>
            <person name="Brown S.D."/>
            <person name="Begemann M.B."/>
            <person name="Mormile M.R."/>
            <person name="Wall J.D."/>
            <person name="Han C.S."/>
            <person name="Goodwin L.A."/>
            <person name="Pitluck S."/>
            <person name="Land M.L."/>
            <person name="Hauser L.J."/>
            <person name="Elias D.A."/>
        </authorList>
    </citation>
    <scope>NUCLEOTIDE SEQUENCE [LARGE SCALE GENOMIC DNA]</scope>
    <source>
        <strain evidence="2">sapolanicus</strain>
    </source>
</reference>
<sequence length="333" mass="38866">MQNKTIWRYMSLAKYIDLLRTDSLYFPKASCFNDETEGKWALHSFLIANKIRLTKMKENKKVIERILDKTNNNVQLYNQVIKALNEGEINDRLKETLERFKFYHNNNPEHKGRKHLENLVSGWSKQINNYSETKEEHISQAATHRESTYISCWYSADEMSLAMWKLFGGGKESVAIRTKINKLKDIIEKNDDCLNNKGYEGDVSEVEYISDLKEPDEKTREKIISILTKGKTANVGQFCIKPKEYEYESEVRTIIYPKKDIYDKVVDPDPDKDSFSIPIVTGMEQFIDEVYIHPLEDKDSMIFKVIKEINKSFDVEIPIISNSIEAFGDEIDL</sequence>
<reference evidence="1 2" key="1">
    <citation type="submission" date="2010-11" db="EMBL/GenBank/DDBJ databases">
        <title>Complete sequence of Halanaerobium sp. sapolanicus.</title>
        <authorList>
            <consortium name="US DOE Joint Genome Institute"/>
            <person name="Lucas S."/>
            <person name="Copeland A."/>
            <person name="Lapidus A."/>
            <person name="Cheng J.-F."/>
            <person name="Bruce D."/>
            <person name="Goodwin L."/>
            <person name="Pitluck S."/>
            <person name="Davenport K."/>
            <person name="Detter J.C."/>
            <person name="Han C."/>
            <person name="Tapia R."/>
            <person name="Land M."/>
            <person name="Hauser L."/>
            <person name="Jeffries C."/>
            <person name="Kyrpides N."/>
            <person name="Ivanova N."/>
            <person name="Mikhailova N."/>
            <person name="Begemann M.B."/>
            <person name="Mormile M.R."/>
            <person name="Wall J.D."/>
            <person name="Elias D.A."/>
            <person name="Woyke T."/>
        </authorList>
    </citation>
    <scope>NUCLEOTIDE SEQUENCE [LARGE SCALE GENOMIC DNA]</scope>
    <source>
        <strain evidence="2">sapolanicus</strain>
    </source>
</reference>